<organism evidence="2">
    <name type="scientific">Terrestrivirus sp</name>
    <dbReference type="NCBI Taxonomy" id="2487775"/>
    <lineage>
        <taxon>Viruses</taxon>
        <taxon>Varidnaviria</taxon>
        <taxon>Bamfordvirae</taxon>
        <taxon>Nucleocytoviricota</taxon>
        <taxon>Megaviricetes</taxon>
        <taxon>Imitervirales</taxon>
        <taxon>Mimiviridae</taxon>
        <taxon>Klosneuvirinae</taxon>
    </lineage>
</organism>
<feature type="coiled-coil region" evidence="1">
    <location>
        <begin position="288"/>
        <end position="322"/>
    </location>
</feature>
<name>A0A3G4ZNU7_9VIRU</name>
<proteinExistence type="predicted"/>
<reference evidence="2" key="1">
    <citation type="submission" date="2018-10" db="EMBL/GenBank/DDBJ databases">
        <title>Hidden diversity of soil giant viruses.</title>
        <authorList>
            <person name="Schulz F."/>
            <person name="Alteio L."/>
            <person name="Goudeau D."/>
            <person name="Ryan E.M."/>
            <person name="Malmstrom R.R."/>
            <person name="Blanchard J."/>
            <person name="Woyke T."/>
        </authorList>
    </citation>
    <scope>NUCLEOTIDE SEQUENCE</scope>
    <source>
        <strain evidence="2">TEV1</strain>
    </source>
</reference>
<gene>
    <name evidence="2" type="ORF">Terrestrivirus8_49</name>
</gene>
<dbReference type="EMBL" id="MK071986">
    <property type="protein sequence ID" value="AYV76556.1"/>
    <property type="molecule type" value="Genomic_DNA"/>
</dbReference>
<keyword evidence="1" id="KW-0175">Coiled coil</keyword>
<protein>
    <submittedName>
        <fullName evidence="2">Uncharacterized protein</fullName>
    </submittedName>
</protein>
<accession>A0A3G4ZNU7</accession>
<evidence type="ECO:0000313" key="2">
    <source>
        <dbReference type="EMBL" id="AYV76556.1"/>
    </source>
</evidence>
<sequence length="344" mass="40532">MEFYIELLVYNPTPNPKIAGYGYDQIVTGKGKMTESKNFEICEFVQLSIYLRIYKLKTKNQHIFKFDEDDNRYEFIDNNIFPLIWKGATNHQKNMTLIALFGINKQFTIHYKCDGNHTMEKNMFMMNYDVPNDETSLDNYKIMNHDKFLILNKNLPLETRSKIKKLLITEFNNNPIDDYVNGKYHRGRVSVLKLGDKHISFGCIYEQCNWNFAYKGAYWLNLKNVVNDACNGLEIESKIKHINESDEDPKFNLDILYSNINCVQISKYNNYILIPILLADKNEQQPNKNLKLSEIEQLKVENEILRNDLNNYKSKYEELLQIFDSLSIKMQTHMNQFTPSAVKS</sequence>
<evidence type="ECO:0000256" key="1">
    <source>
        <dbReference type="SAM" id="Coils"/>
    </source>
</evidence>